<dbReference type="Pfam" id="PF13561">
    <property type="entry name" value="adh_short_C2"/>
    <property type="match status" value="1"/>
</dbReference>
<comment type="caution">
    <text evidence="2">The sequence shown here is derived from an EMBL/GenBank/DDBJ whole genome shotgun (WGS) entry which is preliminary data.</text>
</comment>
<dbReference type="InterPro" id="IPR020904">
    <property type="entry name" value="Sc_DH/Rdtase_CS"/>
</dbReference>
<reference evidence="2" key="1">
    <citation type="journal article" date="2016" name="Insect Biochem. Mol. Biol.">
        <title>Multifaceted biological insights from a draft genome sequence of the tobacco hornworm moth, Manduca sexta.</title>
        <authorList>
            <person name="Kanost M.R."/>
            <person name="Arrese E.L."/>
            <person name="Cao X."/>
            <person name="Chen Y.R."/>
            <person name="Chellapilla S."/>
            <person name="Goldsmith M.R."/>
            <person name="Grosse-Wilde E."/>
            <person name="Heckel D.G."/>
            <person name="Herndon N."/>
            <person name="Jiang H."/>
            <person name="Papanicolaou A."/>
            <person name="Qu J."/>
            <person name="Soulages J.L."/>
            <person name="Vogel H."/>
            <person name="Walters J."/>
            <person name="Waterhouse R.M."/>
            <person name="Ahn S.J."/>
            <person name="Almeida F.C."/>
            <person name="An C."/>
            <person name="Aqrawi P."/>
            <person name="Bretschneider A."/>
            <person name="Bryant W.B."/>
            <person name="Bucks S."/>
            <person name="Chao H."/>
            <person name="Chevignon G."/>
            <person name="Christen J.M."/>
            <person name="Clarke D.F."/>
            <person name="Dittmer N.T."/>
            <person name="Ferguson L.C.F."/>
            <person name="Garavelou S."/>
            <person name="Gordon K.H.J."/>
            <person name="Gunaratna R.T."/>
            <person name="Han Y."/>
            <person name="Hauser F."/>
            <person name="He Y."/>
            <person name="Heidel-Fischer H."/>
            <person name="Hirsh A."/>
            <person name="Hu Y."/>
            <person name="Jiang H."/>
            <person name="Kalra D."/>
            <person name="Klinner C."/>
            <person name="Konig C."/>
            <person name="Kovar C."/>
            <person name="Kroll A.R."/>
            <person name="Kuwar S.S."/>
            <person name="Lee S.L."/>
            <person name="Lehman R."/>
            <person name="Li K."/>
            <person name="Li Z."/>
            <person name="Liang H."/>
            <person name="Lovelace S."/>
            <person name="Lu Z."/>
            <person name="Mansfield J.H."/>
            <person name="McCulloch K.J."/>
            <person name="Mathew T."/>
            <person name="Morton B."/>
            <person name="Muzny D.M."/>
            <person name="Neunemann D."/>
            <person name="Ongeri F."/>
            <person name="Pauchet Y."/>
            <person name="Pu L.L."/>
            <person name="Pyrousis I."/>
            <person name="Rao X.J."/>
            <person name="Redding A."/>
            <person name="Roesel C."/>
            <person name="Sanchez-Gracia A."/>
            <person name="Schaack S."/>
            <person name="Shukla A."/>
            <person name="Tetreau G."/>
            <person name="Wang Y."/>
            <person name="Xiong G.H."/>
            <person name="Traut W."/>
            <person name="Walsh T.K."/>
            <person name="Worley K.C."/>
            <person name="Wu D."/>
            <person name="Wu W."/>
            <person name="Wu Y.Q."/>
            <person name="Zhang X."/>
            <person name="Zou Z."/>
            <person name="Zucker H."/>
            <person name="Briscoe A.D."/>
            <person name="Burmester T."/>
            <person name="Clem R.J."/>
            <person name="Feyereisen R."/>
            <person name="Grimmelikhuijzen C.J.P."/>
            <person name="Hamodrakas S.J."/>
            <person name="Hansson B.S."/>
            <person name="Huguet E."/>
            <person name="Jermiin L.S."/>
            <person name="Lan Q."/>
            <person name="Lehman H.K."/>
            <person name="Lorenzen M."/>
            <person name="Merzendorfer H."/>
            <person name="Michalopoulos I."/>
            <person name="Morton D.B."/>
            <person name="Muthukrishnan S."/>
            <person name="Oakeshott J.G."/>
            <person name="Palmer W."/>
            <person name="Park Y."/>
            <person name="Passarelli A.L."/>
            <person name="Rozas J."/>
            <person name="Schwartz L.M."/>
            <person name="Smith W."/>
            <person name="Southgate A."/>
            <person name="Vilcinskas A."/>
            <person name="Vogt R."/>
            <person name="Wang P."/>
            <person name="Werren J."/>
            <person name="Yu X.Q."/>
            <person name="Zhou J.J."/>
            <person name="Brown S.J."/>
            <person name="Scherer S.E."/>
            <person name="Richards S."/>
            <person name="Blissard G.W."/>
        </authorList>
    </citation>
    <scope>NUCLEOTIDE SEQUENCE</scope>
</reference>
<reference evidence="2" key="2">
    <citation type="submission" date="2020-12" db="EMBL/GenBank/DDBJ databases">
        <authorList>
            <person name="Kanost M."/>
        </authorList>
    </citation>
    <scope>NUCLEOTIDE SEQUENCE</scope>
</reference>
<proteinExistence type="predicted"/>
<keyword evidence="1" id="KW-0560">Oxidoreductase</keyword>
<dbReference type="PROSITE" id="PS00061">
    <property type="entry name" value="ADH_SHORT"/>
    <property type="match status" value="1"/>
</dbReference>
<organism evidence="2 3">
    <name type="scientific">Manduca sexta</name>
    <name type="common">Tobacco hawkmoth</name>
    <name type="synonym">Tobacco hornworm</name>
    <dbReference type="NCBI Taxonomy" id="7130"/>
    <lineage>
        <taxon>Eukaryota</taxon>
        <taxon>Metazoa</taxon>
        <taxon>Ecdysozoa</taxon>
        <taxon>Arthropoda</taxon>
        <taxon>Hexapoda</taxon>
        <taxon>Insecta</taxon>
        <taxon>Pterygota</taxon>
        <taxon>Neoptera</taxon>
        <taxon>Endopterygota</taxon>
        <taxon>Lepidoptera</taxon>
        <taxon>Glossata</taxon>
        <taxon>Ditrysia</taxon>
        <taxon>Bombycoidea</taxon>
        <taxon>Sphingidae</taxon>
        <taxon>Sphinginae</taxon>
        <taxon>Sphingini</taxon>
        <taxon>Manduca</taxon>
    </lineage>
</organism>
<gene>
    <name evidence="2" type="ORF">O3G_MSEX006675</name>
</gene>
<dbReference type="InterPro" id="IPR002347">
    <property type="entry name" value="SDR_fam"/>
</dbReference>
<name>A0A922CM98_MANSE</name>
<keyword evidence="3" id="KW-1185">Reference proteome</keyword>
<dbReference type="AlphaFoldDB" id="A0A922CM98"/>
<evidence type="ECO:0000256" key="1">
    <source>
        <dbReference type="ARBA" id="ARBA00023002"/>
    </source>
</evidence>
<sequence>MFTNAILLGLLFTYLQRFVIMRRLQVSILYRLDIFKSQSLGYKTSVYALSGQVRSLYSYAMNFNDKVIFVTGGSSGIGAAIAVKFAAHGAKVAIVGRNETKLKNVSVECERSGSKPLIIIADVARDGDADKAISATITHFGKIDVLVNNAGITGYSSIVTNDTMVLFDRIMSVNLRAAVYITHLTVPYLIETKGNIINVSSIASTCALSKGHYAYCTSKAALDHFSRCIALELAPKGVRVNTVNPGPVKTDFVENMRTLNAYSDDVWEKLKTIMPLKRIGNSEEIADLVIFVASDNAGSVTGSSFFSDNGSLVRGAFE</sequence>
<dbReference type="EMBL" id="JH668391">
    <property type="protein sequence ID" value="KAG6450633.1"/>
    <property type="molecule type" value="Genomic_DNA"/>
</dbReference>
<dbReference type="FunFam" id="3.40.50.720:FF:000084">
    <property type="entry name" value="Short-chain dehydrogenase reductase"/>
    <property type="match status" value="1"/>
</dbReference>
<dbReference type="Proteomes" id="UP000791440">
    <property type="component" value="Unassembled WGS sequence"/>
</dbReference>
<accession>A0A922CM98</accession>
<dbReference type="PANTHER" id="PTHR43975:SF2">
    <property type="entry name" value="EG:BACR7A4.14 PROTEIN-RELATED"/>
    <property type="match status" value="1"/>
</dbReference>
<dbReference type="PANTHER" id="PTHR43975">
    <property type="entry name" value="ZGC:101858"/>
    <property type="match status" value="1"/>
</dbReference>
<evidence type="ECO:0000313" key="2">
    <source>
        <dbReference type="EMBL" id="KAG6450633.1"/>
    </source>
</evidence>
<evidence type="ECO:0000313" key="3">
    <source>
        <dbReference type="Proteomes" id="UP000791440"/>
    </source>
</evidence>
<protein>
    <submittedName>
        <fullName evidence="2">Uncharacterized protein</fullName>
    </submittedName>
</protein>
<dbReference type="GO" id="GO:0016491">
    <property type="term" value="F:oxidoreductase activity"/>
    <property type="evidence" value="ECO:0007669"/>
    <property type="project" value="UniProtKB-KW"/>
</dbReference>